<keyword evidence="2" id="KW-1185">Reference proteome</keyword>
<protein>
    <submittedName>
        <fullName evidence="1">Uncharacterized protein</fullName>
    </submittedName>
</protein>
<name>A0A9Q3C0B5_9BASI</name>
<comment type="caution">
    <text evidence="1">The sequence shown here is derived from an EMBL/GenBank/DDBJ whole genome shotgun (WGS) entry which is preliminary data.</text>
</comment>
<organism evidence="1 2">
    <name type="scientific">Austropuccinia psidii MF-1</name>
    <dbReference type="NCBI Taxonomy" id="1389203"/>
    <lineage>
        <taxon>Eukaryota</taxon>
        <taxon>Fungi</taxon>
        <taxon>Dikarya</taxon>
        <taxon>Basidiomycota</taxon>
        <taxon>Pucciniomycotina</taxon>
        <taxon>Pucciniomycetes</taxon>
        <taxon>Pucciniales</taxon>
        <taxon>Sphaerophragmiaceae</taxon>
        <taxon>Austropuccinia</taxon>
    </lineage>
</organism>
<dbReference type="Proteomes" id="UP000765509">
    <property type="component" value="Unassembled WGS sequence"/>
</dbReference>
<dbReference type="EMBL" id="AVOT02003587">
    <property type="protein sequence ID" value="MBW0473940.1"/>
    <property type="molecule type" value="Genomic_DNA"/>
</dbReference>
<evidence type="ECO:0000313" key="1">
    <source>
        <dbReference type="EMBL" id="MBW0473940.1"/>
    </source>
</evidence>
<reference evidence="1" key="1">
    <citation type="submission" date="2021-03" db="EMBL/GenBank/DDBJ databases">
        <title>Draft genome sequence of rust myrtle Austropuccinia psidii MF-1, a brazilian biotype.</title>
        <authorList>
            <person name="Quecine M.C."/>
            <person name="Pachon D.M.R."/>
            <person name="Bonatelli M.L."/>
            <person name="Correr F.H."/>
            <person name="Franceschini L.M."/>
            <person name="Leite T.F."/>
            <person name="Margarido G.R.A."/>
            <person name="Almeida C.A."/>
            <person name="Ferrarezi J.A."/>
            <person name="Labate C.A."/>
        </authorList>
    </citation>
    <scope>NUCLEOTIDE SEQUENCE</scope>
    <source>
        <strain evidence="1">MF-1</strain>
    </source>
</reference>
<proteinExistence type="predicted"/>
<accession>A0A9Q3C0B5</accession>
<gene>
    <name evidence="1" type="ORF">O181_013655</name>
</gene>
<evidence type="ECO:0000313" key="2">
    <source>
        <dbReference type="Proteomes" id="UP000765509"/>
    </source>
</evidence>
<dbReference type="AlphaFoldDB" id="A0A9Q3C0B5"/>
<sequence length="115" mass="12903">MLSGPFTTCPPTKNSFLWVSAHPQMLTRKPETHQFRLSTASYPLKYSAPMIPEAGSFRVWTHHCGSYARHQHTHRGTFGACLPANSHTFHPGIQVCVSPQEFLHTKKLMFGGMPP</sequence>